<evidence type="ECO:0000313" key="2">
    <source>
        <dbReference type="Proteomes" id="UP001164539"/>
    </source>
</evidence>
<keyword evidence="2" id="KW-1185">Reference proteome</keyword>
<organism evidence="1 2">
    <name type="scientific">Melia azedarach</name>
    <name type="common">Chinaberry tree</name>
    <dbReference type="NCBI Taxonomy" id="155640"/>
    <lineage>
        <taxon>Eukaryota</taxon>
        <taxon>Viridiplantae</taxon>
        <taxon>Streptophyta</taxon>
        <taxon>Embryophyta</taxon>
        <taxon>Tracheophyta</taxon>
        <taxon>Spermatophyta</taxon>
        <taxon>Magnoliopsida</taxon>
        <taxon>eudicotyledons</taxon>
        <taxon>Gunneridae</taxon>
        <taxon>Pentapetalae</taxon>
        <taxon>rosids</taxon>
        <taxon>malvids</taxon>
        <taxon>Sapindales</taxon>
        <taxon>Meliaceae</taxon>
        <taxon>Melia</taxon>
    </lineage>
</organism>
<protein>
    <submittedName>
        <fullName evidence="1">Zinc finger C2H2 protein like</fullName>
    </submittedName>
</protein>
<proteinExistence type="predicted"/>
<accession>A0ACC1Z284</accession>
<dbReference type="Proteomes" id="UP001164539">
    <property type="component" value="Chromosome 1"/>
</dbReference>
<sequence length="273" mass="32203">MKMRIWLERAVVFLFLCLAFSSPTLQLDQDFKDSAAARPLKQVEENVHEVHCSRERSRAAWQIIEEYLMPFVEKERYQISPTCRLHPDNDLYRDQEQHKFHLDVNEWQCGYCKKKFYEEKYLDKHFDNRHYDLLNVSNSRCLADICGALHCDLMLDSTVRKTKCNPAAAARNQHLCESLANSCFPVIEGPSASRLHEIFLRQFCDAHTCTGNRKPFSKGHRKRTSITYIAISLLILMTVPLFYVFVYLYQRGIKRGSQELKRISRNERKKKPY</sequence>
<name>A0ACC1Z284_MELAZ</name>
<dbReference type="EMBL" id="CM051394">
    <property type="protein sequence ID" value="KAJ4729374.1"/>
    <property type="molecule type" value="Genomic_DNA"/>
</dbReference>
<gene>
    <name evidence="1" type="ORF">OWV82_002167</name>
</gene>
<evidence type="ECO:0000313" key="1">
    <source>
        <dbReference type="EMBL" id="KAJ4729374.1"/>
    </source>
</evidence>
<comment type="caution">
    <text evidence="1">The sequence shown here is derived from an EMBL/GenBank/DDBJ whole genome shotgun (WGS) entry which is preliminary data.</text>
</comment>
<reference evidence="1 2" key="1">
    <citation type="journal article" date="2023" name="Science">
        <title>Complex scaffold remodeling in plant triterpene biosynthesis.</title>
        <authorList>
            <person name="De La Pena R."/>
            <person name="Hodgson H."/>
            <person name="Liu J.C."/>
            <person name="Stephenson M.J."/>
            <person name="Martin A.C."/>
            <person name="Owen C."/>
            <person name="Harkess A."/>
            <person name="Leebens-Mack J."/>
            <person name="Jimenez L.E."/>
            <person name="Osbourn A."/>
            <person name="Sattely E.S."/>
        </authorList>
    </citation>
    <scope>NUCLEOTIDE SEQUENCE [LARGE SCALE GENOMIC DNA]</scope>
    <source>
        <strain evidence="2">cv. JPN11</strain>
        <tissue evidence="1">Leaf</tissue>
    </source>
</reference>